<evidence type="ECO:0000256" key="1">
    <source>
        <dbReference type="SAM" id="Coils"/>
    </source>
</evidence>
<name>A0ABQ5HE33_9ASTR</name>
<dbReference type="Proteomes" id="UP001151760">
    <property type="component" value="Unassembled WGS sequence"/>
</dbReference>
<feature type="coiled-coil region" evidence="1">
    <location>
        <begin position="293"/>
        <end position="320"/>
    </location>
</feature>
<organism evidence="3 4">
    <name type="scientific">Tanacetum coccineum</name>
    <dbReference type="NCBI Taxonomy" id="301880"/>
    <lineage>
        <taxon>Eukaryota</taxon>
        <taxon>Viridiplantae</taxon>
        <taxon>Streptophyta</taxon>
        <taxon>Embryophyta</taxon>
        <taxon>Tracheophyta</taxon>
        <taxon>Spermatophyta</taxon>
        <taxon>Magnoliopsida</taxon>
        <taxon>eudicotyledons</taxon>
        <taxon>Gunneridae</taxon>
        <taxon>Pentapetalae</taxon>
        <taxon>asterids</taxon>
        <taxon>campanulids</taxon>
        <taxon>Asterales</taxon>
        <taxon>Asteraceae</taxon>
        <taxon>Asteroideae</taxon>
        <taxon>Anthemideae</taxon>
        <taxon>Anthemidinae</taxon>
        <taxon>Tanacetum</taxon>
    </lineage>
</organism>
<evidence type="ECO:0000313" key="4">
    <source>
        <dbReference type="Proteomes" id="UP001151760"/>
    </source>
</evidence>
<protein>
    <submittedName>
        <fullName evidence="3">Uncharacterized protein</fullName>
    </submittedName>
</protein>
<keyword evidence="1" id="KW-0175">Coiled coil</keyword>
<reference evidence="3" key="2">
    <citation type="submission" date="2022-01" db="EMBL/GenBank/DDBJ databases">
        <authorList>
            <person name="Yamashiro T."/>
            <person name="Shiraishi A."/>
            <person name="Satake H."/>
            <person name="Nakayama K."/>
        </authorList>
    </citation>
    <scope>NUCLEOTIDE SEQUENCE</scope>
</reference>
<comment type="caution">
    <text evidence="3">The sequence shown here is derived from an EMBL/GenBank/DDBJ whole genome shotgun (WGS) entry which is preliminary data.</text>
</comment>
<evidence type="ECO:0000256" key="2">
    <source>
        <dbReference type="SAM" id="MobiDB-lite"/>
    </source>
</evidence>
<keyword evidence="4" id="KW-1185">Reference proteome</keyword>
<gene>
    <name evidence="3" type="ORF">Tco_1067105</name>
</gene>
<proteinExistence type="predicted"/>
<dbReference type="EMBL" id="BQNB010019445">
    <property type="protein sequence ID" value="GJT85388.1"/>
    <property type="molecule type" value="Genomic_DNA"/>
</dbReference>
<accession>A0ABQ5HE33</accession>
<feature type="region of interest" description="Disordered" evidence="2">
    <location>
        <begin position="147"/>
        <end position="169"/>
    </location>
</feature>
<evidence type="ECO:0000313" key="3">
    <source>
        <dbReference type="EMBL" id="GJT85388.1"/>
    </source>
</evidence>
<reference evidence="3" key="1">
    <citation type="journal article" date="2022" name="Int. J. Mol. Sci.">
        <title>Draft Genome of Tanacetum Coccineum: Genomic Comparison of Closely Related Tanacetum-Family Plants.</title>
        <authorList>
            <person name="Yamashiro T."/>
            <person name="Shiraishi A."/>
            <person name="Nakayama K."/>
            <person name="Satake H."/>
        </authorList>
    </citation>
    <scope>NUCLEOTIDE SEQUENCE</scope>
</reference>
<sequence length="442" mass="49628">MTMEQYLTNTDYRLWQLILNGDGPIQVTTDENGVETKVSPKTAQALLARQRERKAKSILFLAIPDEYQLRFHAIKDLKTLWATIRVFLCLLEVHGAAVSNEDTNQKFLRALPSSWNNVALIMRNKACSSGSSSNSQNVAFFSAEDTSNSNEFSTANGVPTAAGHNSQRQASSSSYTDELMYSFFAIQPSGLQLDDEDLEQIIMIIWKKWTLNGRRGHFVRECKAPRNQRNKNKDARYRSRDNTRRTVPIETSDALVVQDNALIIASSCKGTVIIHQKNEAVYEENIAVLEFEVKDKSNVITRLKNQLDETLKEKDDLTSVQVAGDGNQTNERFKKDNRYHDVPPPLTGNYMPPLADLSFAGLDDYVYRLTANKTSASVSQVEASTSQISNTSVEMPRGNPQQALKNKGIFYSGYSRHMTWNKDFLTDYQDIDGGFVAFGGGT</sequence>